<evidence type="ECO:0000313" key="1">
    <source>
        <dbReference type="EMBL" id="OLY82339.1"/>
    </source>
</evidence>
<dbReference type="AlphaFoldDB" id="A0A1R0GZL2"/>
<keyword evidence="2" id="KW-1185">Reference proteome</keyword>
<name>A0A1R0GZL2_9FUNG</name>
<protein>
    <submittedName>
        <fullName evidence="1">Uncharacterized protein</fullName>
    </submittedName>
</protein>
<comment type="caution">
    <text evidence="1">The sequence shown here is derived from an EMBL/GenBank/DDBJ whole genome shotgun (WGS) entry which is preliminary data.</text>
</comment>
<gene>
    <name evidence="1" type="ORF">AYI68_g3544</name>
</gene>
<accession>A0A1R0GZL2</accession>
<organism evidence="1 2">
    <name type="scientific">Smittium mucronatum</name>
    <dbReference type="NCBI Taxonomy" id="133383"/>
    <lineage>
        <taxon>Eukaryota</taxon>
        <taxon>Fungi</taxon>
        <taxon>Fungi incertae sedis</taxon>
        <taxon>Zoopagomycota</taxon>
        <taxon>Kickxellomycotina</taxon>
        <taxon>Harpellomycetes</taxon>
        <taxon>Harpellales</taxon>
        <taxon>Legeriomycetaceae</taxon>
        <taxon>Smittium</taxon>
    </lineage>
</organism>
<evidence type="ECO:0000313" key="2">
    <source>
        <dbReference type="Proteomes" id="UP000187455"/>
    </source>
</evidence>
<reference evidence="1 2" key="1">
    <citation type="journal article" date="2016" name="Mol. Biol. Evol.">
        <title>Genome-Wide Survey of Gut Fungi (Harpellales) Reveals the First Horizontally Transferred Ubiquitin Gene from a Mosquito Host.</title>
        <authorList>
            <person name="Wang Y."/>
            <person name="White M.M."/>
            <person name="Kvist S."/>
            <person name="Moncalvo J.M."/>
        </authorList>
    </citation>
    <scope>NUCLEOTIDE SEQUENCE [LARGE SCALE GENOMIC DNA]</scope>
    <source>
        <strain evidence="1 2">ALG-7-W6</strain>
    </source>
</reference>
<sequence length="82" mass="9248">MSGKQIADFNEGVIKAIVIISRLVFRIICAIRFQSGQKVDLFSEYIRTNRPTASFSFNAIKTTSSSLKLMLSVPSDFFHKTE</sequence>
<dbReference type="EMBL" id="LSSL01001636">
    <property type="protein sequence ID" value="OLY82339.1"/>
    <property type="molecule type" value="Genomic_DNA"/>
</dbReference>
<dbReference type="Proteomes" id="UP000187455">
    <property type="component" value="Unassembled WGS sequence"/>
</dbReference>
<proteinExistence type="predicted"/>